<keyword evidence="2 5" id="KW-0812">Transmembrane</keyword>
<dbReference type="InterPro" id="IPR010920">
    <property type="entry name" value="LSM_dom_sf"/>
</dbReference>
<evidence type="ECO:0000256" key="3">
    <source>
        <dbReference type="ARBA" id="ARBA00022989"/>
    </source>
</evidence>
<feature type="transmembrane region" description="Helical" evidence="5">
    <location>
        <begin position="29"/>
        <end position="50"/>
    </location>
</feature>
<dbReference type="Gene3D" id="2.30.30.60">
    <property type="match status" value="1"/>
</dbReference>
<feature type="transmembrane region" description="Helical" evidence="5">
    <location>
        <begin position="70"/>
        <end position="89"/>
    </location>
</feature>
<accession>A0A1M6C8P6</accession>
<dbReference type="GO" id="GO:0008381">
    <property type="term" value="F:mechanosensitive monoatomic ion channel activity"/>
    <property type="evidence" value="ECO:0007669"/>
    <property type="project" value="InterPro"/>
</dbReference>
<reference evidence="7 8" key="1">
    <citation type="submission" date="2016-11" db="EMBL/GenBank/DDBJ databases">
        <authorList>
            <person name="Jaros S."/>
            <person name="Januszkiewicz K."/>
            <person name="Wedrychowicz H."/>
        </authorList>
    </citation>
    <scope>NUCLEOTIDE SEQUENCE [LARGE SCALE GENOMIC DNA]</scope>
    <source>
        <strain evidence="7 8">CGMCC 1.12213</strain>
    </source>
</reference>
<evidence type="ECO:0000256" key="2">
    <source>
        <dbReference type="ARBA" id="ARBA00022692"/>
    </source>
</evidence>
<feature type="domain" description="Mechanosensitive ion channel MscS" evidence="6">
    <location>
        <begin position="115"/>
        <end position="180"/>
    </location>
</feature>
<evidence type="ECO:0000256" key="4">
    <source>
        <dbReference type="ARBA" id="ARBA00023136"/>
    </source>
</evidence>
<evidence type="ECO:0000259" key="6">
    <source>
        <dbReference type="Pfam" id="PF00924"/>
    </source>
</evidence>
<dbReference type="SUPFAM" id="SSF50182">
    <property type="entry name" value="Sm-like ribonucleoproteins"/>
    <property type="match status" value="1"/>
</dbReference>
<dbReference type="InterPro" id="IPR023408">
    <property type="entry name" value="MscS_beta-dom_sf"/>
</dbReference>
<dbReference type="GO" id="GO:0016020">
    <property type="term" value="C:membrane"/>
    <property type="evidence" value="ECO:0007669"/>
    <property type="project" value="UniProtKB-SubCell"/>
</dbReference>
<feature type="transmembrane region" description="Helical" evidence="5">
    <location>
        <begin position="95"/>
        <end position="116"/>
    </location>
</feature>
<keyword evidence="4 5" id="KW-0472">Membrane</keyword>
<dbReference type="eggNOG" id="COG0668">
    <property type="taxonomic scope" value="Bacteria"/>
</dbReference>
<dbReference type="Gene3D" id="1.10.287.1260">
    <property type="match status" value="1"/>
</dbReference>
<dbReference type="AlphaFoldDB" id="A0A1M6C8P6"/>
<keyword evidence="3 5" id="KW-1133">Transmembrane helix</keyword>
<dbReference type="InterPro" id="IPR045275">
    <property type="entry name" value="MscS_archaea/bacteria_type"/>
</dbReference>
<dbReference type="Pfam" id="PF00924">
    <property type="entry name" value="MS_channel_2nd"/>
    <property type="match status" value="1"/>
</dbReference>
<name>A0A1M6C8P6_9FLAO</name>
<evidence type="ECO:0000313" key="8">
    <source>
        <dbReference type="Proteomes" id="UP000184396"/>
    </source>
</evidence>
<gene>
    <name evidence="7" type="ORF">SAMN05216261_1131</name>
</gene>
<dbReference type="STRING" id="1178825.SAMN05216261_1131"/>
<dbReference type="InterPro" id="IPR006685">
    <property type="entry name" value="MscS_channel_2nd"/>
</dbReference>
<evidence type="ECO:0000256" key="1">
    <source>
        <dbReference type="ARBA" id="ARBA00004370"/>
    </source>
</evidence>
<keyword evidence="8" id="KW-1185">Reference proteome</keyword>
<evidence type="ECO:0000256" key="5">
    <source>
        <dbReference type="SAM" id="Phobius"/>
    </source>
</evidence>
<dbReference type="PANTHER" id="PTHR30221">
    <property type="entry name" value="SMALL-CONDUCTANCE MECHANOSENSITIVE CHANNEL"/>
    <property type="match status" value="1"/>
</dbReference>
<proteinExistence type="predicted"/>
<evidence type="ECO:0000313" key="7">
    <source>
        <dbReference type="EMBL" id="SHI57410.1"/>
    </source>
</evidence>
<dbReference type="PANTHER" id="PTHR30221:SF8">
    <property type="entry name" value="SMALL-CONDUCTANCE MECHANOSENSITIVE CHANNEL"/>
    <property type="match status" value="1"/>
</dbReference>
<dbReference type="Proteomes" id="UP000184396">
    <property type="component" value="Unassembled WGS sequence"/>
</dbReference>
<dbReference type="EMBL" id="FQYK01000002">
    <property type="protein sequence ID" value="SHI57410.1"/>
    <property type="molecule type" value="Genomic_DNA"/>
</dbReference>
<protein>
    <submittedName>
        <fullName evidence="7">Mechanosensitive ion channel</fullName>
    </submittedName>
</protein>
<sequence>MLLSLNLACIFASKFNNIRMLLETYQTELIITGFVLLTLLIIRFITNFTISKVARKNGINEARIRLIRRYVTVTLFIIALVIESFVFGANFKDLAVLFSSVFAIIGIAMFAIWSILSNVTSGIIMFFSFPYKVGDKICIHDKDFPLEAIIEDIRAFQLHLRLENGDLVTYPNNLILQKAVTLVEKDAIEEFIEDDGEAV</sequence>
<organism evidence="7 8">
    <name type="scientific">Algibacter luteus</name>
    <dbReference type="NCBI Taxonomy" id="1178825"/>
    <lineage>
        <taxon>Bacteria</taxon>
        <taxon>Pseudomonadati</taxon>
        <taxon>Bacteroidota</taxon>
        <taxon>Flavobacteriia</taxon>
        <taxon>Flavobacteriales</taxon>
        <taxon>Flavobacteriaceae</taxon>
        <taxon>Algibacter</taxon>
    </lineage>
</organism>
<comment type="subcellular location">
    <subcellularLocation>
        <location evidence="1">Membrane</location>
    </subcellularLocation>
</comment>